<proteinExistence type="predicted"/>
<keyword evidence="3" id="KW-1185">Reference proteome</keyword>
<organism evidence="2 3">
    <name type="scientific">Bailinhaonella thermotolerans</name>
    <dbReference type="NCBI Taxonomy" id="1070861"/>
    <lineage>
        <taxon>Bacteria</taxon>
        <taxon>Bacillati</taxon>
        <taxon>Actinomycetota</taxon>
        <taxon>Actinomycetes</taxon>
        <taxon>Streptosporangiales</taxon>
        <taxon>Streptosporangiaceae</taxon>
        <taxon>Bailinhaonella</taxon>
    </lineage>
</organism>
<evidence type="ECO:0000313" key="2">
    <source>
        <dbReference type="EMBL" id="RJL21079.1"/>
    </source>
</evidence>
<evidence type="ECO:0000313" key="3">
    <source>
        <dbReference type="Proteomes" id="UP000265768"/>
    </source>
</evidence>
<protein>
    <submittedName>
        <fullName evidence="2">Uncharacterized protein</fullName>
    </submittedName>
</protein>
<feature type="compositionally biased region" description="Basic and acidic residues" evidence="1">
    <location>
        <begin position="74"/>
        <end position="93"/>
    </location>
</feature>
<dbReference type="RefSeq" id="WP_119931540.1">
    <property type="nucleotide sequence ID" value="NZ_QZEY01000027.1"/>
</dbReference>
<sequence>MTDPTPPPWTPATRNYRTARERLRTSCSYDYRSADRAGLEAQRALAAATLAVADALVLLATTLARSSSTPLDDPAARDWRRVTGLESDPSKEN</sequence>
<evidence type="ECO:0000256" key="1">
    <source>
        <dbReference type="SAM" id="MobiDB-lite"/>
    </source>
</evidence>
<comment type="caution">
    <text evidence="2">The sequence shown here is derived from an EMBL/GenBank/DDBJ whole genome shotgun (WGS) entry which is preliminary data.</text>
</comment>
<reference evidence="2 3" key="1">
    <citation type="submission" date="2018-09" db="EMBL/GenBank/DDBJ databases">
        <title>YIM 75507 draft genome.</title>
        <authorList>
            <person name="Tang S."/>
            <person name="Feng Y."/>
        </authorList>
    </citation>
    <scope>NUCLEOTIDE SEQUENCE [LARGE SCALE GENOMIC DNA]</scope>
    <source>
        <strain evidence="2 3">YIM 75507</strain>
    </source>
</reference>
<dbReference type="EMBL" id="QZEY01000027">
    <property type="protein sequence ID" value="RJL21079.1"/>
    <property type="molecule type" value="Genomic_DNA"/>
</dbReference>
<dbReference type="AlphaFoldDB" id="A0A3A3ZZF4"/>
<accession>A0A3A3ZZF4</accession>
<feature type="region of interest" description="Disordered" evidence="1">
    <location>
        <begin position="66"/>
        <end position="93"/>
    </location>
</feature>
<name>A0A3A3ZZF4_9ACTN</name>
<dbReference type="Proteomes" id="UP000265768">
    <property type="component" value="Unassembled WGS sequence"/>
</dbReference>
<gene>
    <name evidence="2" type="ORF">D5H75_38350</name>
</gene>